<feature type="domain" description="FAD-binding FR-type" evidence="1">
    <location>
        <begin position="2"/>
        <end position="110"/>
    </location>
</feature>
<gene>
    <name evidence="2" type="ORF">F5972_13740</name>
</gene>
<evidence type="ECO:0000259" key="1">
    <source>
        <dbReference type="PROSITE" id="PS51384"/>
    </source>
</evidence>
<accession>A0A5J5K5E3</accession>
<dbReference type="AlphaFoldDB" id="A0A5J5K5E3"/>
<dbReference type="Gene3D" id="3.40.50.80">
    <property type="entry name" value="Nucleotide-binding domain of ferredoxin-NADP reductase (FNR) module"/>
    <property type="match status" value="1"/>
</dbReference>
<dbReference type="SUPFAM" id="SSF63380">
    <property type="entry name" value="Riboflavin synthase domain-like"/>
    <property type="match status" value="1"/>
</dbReference>
<dbReference type="EMBL" id="VYTZ01000004">
    <property type="protein sequence ID" value="KAA9379232.1"/>
    <property type="molecule type" value="Genomic_DNA"/>
</dbReference>
<comment type="caution">
    <text evidence="2">The sequence shown here is derived from an EMBL/GenBank/DDBJ whole genome shotgun (WGS) entry which is preliminary data.</text>
</comment>
<dbReference type="Pfam" id="PF08021">
    <property type="entry name" value="FAD_binding_9"/>
    <property type="match status" value="1"/>
</dbReference>
<dbReference type="PANTHER" id="PTHR30157:SF0">
    <property type="entry name" value="NADPH-DEPENDENT FERRIC-CHELATE REDUCTASE"/>
    <property type="match status" value="1"/>
</dbReference>
<dbReference type="Pfam" id="PF04954">
    <property type="entry name" value="SIP"/>
    <property type="match status" value="1"/>
</dbReference>
<dbReference type="PANTHER" id="PTHR30157">
    <property type="entry name" value="FERRIC REDUCTASE, NADPH-DEPENDENT"/>
    <property type="match status" value="1"/>
</dbReference>
<dbReference type="Proteomes" id="UP000327011">
    <property type="component" value="Unassembled WGS sequence"/>
</dbReference>
<organism evidence="2 3">
    <name type="scientific">Microbispora cellulosiformans</name>
    <dbReference type="NCBI Taxonomy" id="2614688"/>
    <lineage>
        <taxon>Bacteria</taxon>
        <taxon>Bacillati</taxon>
        <taxon>Actinomycetota</taxon>
        <taxon>Actinomycetes</taxon>
        <taxon>Streptosporangiales</taxon>
        <taxon>Streptosporangiaceae</taxon>
        <taxon>Microbispora</taxon>
    </lineage>
</organism>
<dbReference type="InterPro" id="IPR017938">
    <property type="entry name" value="Riboflavin_synthase-like_b-brl"/>
</dbReference>
<dbReference type="InterPro" id="IPR007037">
    <property type="entry name" value="SIP_rossman_dom"/>
</dbReference>
<proteinExistence type="predicted"/>
<dbReference type="RefSeq" id="WP_150933829.1">
    <property type="nucleotide sequence ID" value="NZ_VYTZ01000004.1"/>
</dbReference>
<dbReference type="InterPro" id="IPR017927">
    <property type="entry name" value="FAD-bd_FR_type"/>
</dbReference>
<keyword evidence="3" id="KW-1185">Reference proteome</keyword>
<dbReference type="CDD" id="cd06193">
    <property type="entry name" value="siderophore_interacting"/>
    <property type="match status" value="1"/>
</dbReference>
<dbReference type="InterPro" id="IPR039374">
    <property type="entry name" value="SIP_fam"/>
</dbReference>
<dbReference type="InterPro" id="IPR039261">
    <property type="entry name" value="FNR_nucleotide-bd"/>
</dbReference>
<reference evidence="2 3" key="1">
    <citation type="submission" date="2019-09" db="EMBL/GenBank/DDBJ databases">
        <title>Screening of Novel Bioactive Compounds from Soil-Associated.</title>
        <authorList>
            <person name="Gong X."/>
        </authorList>
    </citation>
    <scope>NUCLEOTIDE SEQUENCE [LARGE SCALE GENOMIC DNA]</scope>
    <source>
        <strain evidence="2 3">Gxj-6</strain>
    </source>
</reference>
<dbReference type="InterPro" id="IPR013113">
    <property type="entry name" value="SIP_FAD-bd"/>
</dbReference>
<protein>
    <submittedName>
        <fullName evidence="2">Siderophore-interacting protein</fullName>
    </submittedName>
</protein>
<evidence type="ECO:0000313" key="3">
    <source>
        <dbReference type="Proteomes" id="UP000327011"/>
    </source>
</evidence>
<dbReference type="Gene3D" id="2.40.30.10">
    <property type="entry name" value="Translation factors"/>
    <property type="match status" value="1"/>
</dbReference>
<dbReference type="GO" id="GO:0016491">
    <property type="term" value="F:oxidoreductase activity"/>
    <property type="evidence" value="ECO:0007669"/>
    <property type="project" value="InterPro"/>
</dbReference>
<dbReference type="PROSITE" id="PS51384">
    <property type="entry name" value="FAD_FR"/>
    <property type="match status" value="1"/>
</dbReference>
<name>A0A5J5K5E3_9ACTN</name>
<sequence>MSLFLHGTVAEIEQVAERMRRVRIAGPDLRGLAWNPGNHIRVRVGDPRSPRSWLRGLLRTYSIWQYSPDGHLDLCVLDHPTPGPGALWSREARVADPVAFIAPQGRFVVRADAPYHLFAGDETAAGAFGAMLRALPPDATVYGAISAEGPGDRLPLARADRLSWSYRPADLVGAVRSLDLPATPGVAYLAGQVRDCQAVRDHLVRERGWSRADIVMKPFWAPGRRGMD</sequence>
<evidence type="ECO:0000313" key="2">
    <source>
        <dbReference type="EMBL" id="KAA9379232.1"/>
    </source>
</evidence>